<proteinExistence type="predicted"/>
<dbReference type="EMBL" id="LNQL01000001">
    <property type="protein sequence ID" value="KSU50123.1"/>
    <property type="molecule type" value="Genomic_DNA"/>
</dbReference>
<dbReference type="InterPro" id="IPR003713">
    <property type="entry name" value="FliS"/>
</dbReference>
<evidence type="ECO:0000313" key="2">
    <source>
        <dbReference type="Proteomes" id="UP000053797"/>
    </source>
</evidence>
<organism evidence="1 2">
    <name type="scientific">Exiguobacterium indicum</name>
    <dbReference type="NCBI Taxonomy" id="296995"/>
    <lineage>
        <taxon>Bacteria</taxon>
        <taxon>Bacillati</taxon>
        <taxon>Bacillota</taxon>
        <taxon>Bacilli</taxon>
        <taxon>Bacillales</taxon>
        <taxon>Bacillales Family XII. Incertae Sedis</taxon>
        <taxon>Exiguobacterium</taxon>
    </lineage>
</organism>
<gene>
    <name evidence="1" type="ORF">AS033_01750</name>
</gene>
<name>A0A0V8GIM3_9BACL</name>
<dbReference type="Gene3D" id="1.20.120.340">
    <property type="entry name" value="Flagellar protein FliS"/>
    <property type="match status" value="1"/>
</dbReference>
<keyword evidence="1" id="KW-0282">Flagellum</keyword>
<dbReference type="Proteomes" id="UP000053797">
    <property type="component" value="Unassembled WGS sequence"/>
</dbReference>
<sequence>MTEQELYQMTPQQLTEKMLQGLVFQYEQAMTAIEAKAFDHMNERLQKAYALLTKLSEGLHDDGGIITSQLEALYFYLGQQTLLAYTEHHVLTEALFLAEELLVTWQAASTNKRPLARAAHHAGYERMAYE</sequence>
<keyword evidence="1" id="KW-0969">Cilium</keyword>
<dbReference type="AlphaFoldDB" id="A0A0V8GIM3"/>
<dbReference type="GO" id="GO:0044780">
    <property type="term" value="P:bacterial-type flagellum assembly"/>
    <property type="evidence" value="ECO:0007669"/>
    <property type="project" value="InterPro"/>
</dbReference>
<dbReference type="SUPFAM" id="SSF101116">
    <property type="entry name" value="Flagellar export chaperone FliS"/>
    <property type="match status" value="1"/>
</dbReference>
<dbReference type="OrthoDB" id="2353124at2"/>
<protein>
    <submittedName>
        <fullName evidence="1">Flagellar biosynthesis protein FliS</fullName>
    </submittedName>
</protein>
<dbReference type="RefSeq" id="WP_058264657.1">
    <property type="nucleotide sequence ID" value="NZ_FMYN01000001.1"/>
</dbReference>
<evidence type="ECO:0000313" key="1">
    <source>
        <dbReference type="EMBL" id="KSU50123.1"/>
    </source>
</evidence>
<keyword evidence="1" id="KW-0966">Cell projection</keyword>
<dbReference type="InterPro" id="IPR036584">
    <property type="entry name" value="FliS_sf"/>
</dbReference>
<reference evidence="1 2" key="1">
    <citation type="journal article" date="2015" name="Int. J. Syst. Evol. Microbiol.">
        <title>Exiguobacterium enclense sp. nov., isolated from sediment.</title>
        <authorList>
            <person name="Dastager S.G."/>
            <person name="Mawlankar R."/>
            <person name="Sonalkar V.V."/>
            <person name="Thorat M.N."/>
            <person name="Mual P."/>
            <person name="Verma A."/>
            <person name="Krishnamurthi S."/>
            <person name="Tang S.K."/>
            <person name="Li W.J."/>
        </authorList>
    </citation>
    <scope>NUCLEOTIDE SEQUENCE [LARGE SCALE GENOMIC DNA]</scope>
    <source>
        <strain evidence="1 2">NIO-1109</strain>
    </source>
</reference>
<dbReference type="Pfam" id="PF02561">
    <property type="entry name" value="FliS"/>
    <property type="match status" value="1"/>
</dbReference>
<accession>A0A0V8GIM3</accession>
<comment type="caution">
    <text evidence="1">The sequence shown here is derived from an EMBL/GenBank/DDBJ whole genome shotgun (WGS) entry which is preliminary data.</text>
</comment>